<reference evidence="2 3" key="1">
    <citation type="submission" date="2015-05" db="EMBL/GenBank/DDBJ databases">
        <title>Draft genome sequence of Microvirga vignae strain BR3299, a novel nitrogen fixing bacteria isolated from Brazil semi-aired region.</title>
        <authorList>
            <person name="Zilli J.E."/>
            <person name="Passos S.R."/>
            <person name="Leite J."/>
            <person name="Baldani J.I."/>
            <person name="Xavier G.R."/>
            <person name="Rumjaneck N.G."/>
            <person name="Simoes-Araujo J.L."/>
        </authorList>
    </citation>
    <scope>NUCLEOTIDE SEQUENCE [LARGE SCALE GENOMIC DNA]</scope>
    <source>
        <strain evidence="2 3">BR3299</strain>
    </source>
</reference>
<evidence type="ECO:0000313" key="3">
    <source>
        <dbReference type="Proteomes" id="UP000035489"/>
    </source>
</evidence>
<keyword evidence="3" id="KW-1185">Reference proteome</keyword>
<dbReference type="AlphaFoldDB" id="A0A0H1R847"/>
<dbReference type="InterPro" id="IPR009506">
    <property type="entry name" value="YjiS-like"/>
</dbReference>
<feature type="domain" description="YjiS-like" evidence="1">
    <location>
        <begin position="17"/>
        <end position="51"/>
    </location>
</feature>
<evidence type="ECO:0000313" key="2">
    <source>
        <dbReference type="EMBL" id="KLK91264.1"/>
    </source>
</evidence>
<accession>A0A0H1R847</accession>
<name>A0A0H1R847_9HYPH</name>
<dbReference type="EMBL" id="LCYG01000056">
    <property type="protein sequence ID" value="KLK91264.1"/>
    <property type="molecule type" value="Genomic_DNA"/>
</dbReference>
<dbReference type="Proteomes" id="UP000035489">
    <property type="component" value="Unassembled WGS sequence"/>
</dbReference>
<dbReference type="PATRIC" id="fig|1225564.3.peg.5434"/>
<sequence length="61" mass="6871">MVIGQLLGLSMFVTYILSKIRAYKLYRQTVSELSELSDRELADLGVSRFEITAVARKATFA</sequence>
<proteinExistence type="predicted"/>
<protein>
    <recommendedName>
        <fullName evidence="1">YjiS-like domain-containing protein</fullName>
    </recommendedName>
</protein>
<gene>
    <name evidence="2" type="ORF">AA309_20555</name>
</gene>
<organism evidence="2 3">
    <name type="scientific">Microvirga vignae</name>
    <dbReference type="NCBI Taxonomy" id="1225564"/>
    <lineage>
        <taxon>Bacteria</taxon>
        <taxon>Pseudomonadati</taxon>
        <taxon>Pseudomonadota</taxon>
        <taxon>Alphaproteobacteria</taxon>
        <taxon>Hyphomicrobiales</taxon>
        <taxon>Methylobacteriaceae</taxon>
        <taxon>Microvirga</taxon>
    </lineage>
</organism>
<dbReference type="Pfam" id="PF06568">
    <property type="entry name" value="YjiS-like"/>
    <property type="match status" value="1"/>
</dbReference>
<evidence type="ECO:0000259" key="1">
    <source>
        <dbReference type="Pfam" id="PF06568"/>
    </source>
</evidence>
<comment type="caution">
    <text evidence="2">The sequence shown here is derived from an EMBL/GenBank/DDBJ whole genome shotgun (WGS) entry which is preliminary data.</text>
</comment>
<dbReference type="STRING" id="1225564.AA309_20555"/>